<reference evidence="10 11" key="1">
    <citation type="submission" date="2019-07" db="EMBL/GenBank/DDBJ databases">
        <title>De Novo Assembly of kiwifruit Actinidia rufa.</title>
        <authorList>
            <person name="Sugita-Konishi S."/>
            <person name="Sato K."/>
            <person name="Mori E."/>
            <person name="Abe Y."/>
            <person name="Kisaki G."/>
            <person name="Hamano K."/>
            <person name="Suezawa K."/>
            <person name="Otani M."/>
            <person name="Fukuda T."/>
            <person name="Manabe T."/>
            <person name="Gomi K."/>
            <person name="Tabuchi M."/>
            <person name="Akimitsu K."/>
            <person name="Kataoka I."/>
        </authorList>
    </citation>
    <scope>NUCLEOTIDE SEQUENCE [LARGE SCALE GENOMIC DNA]</scope>
    <source>
        <strain evidence="11">cv. Fuchu</strain>
    </source>
</reference>
<dbReference type="InterPro" id="IPR047198">
    <property type="entry name" value="DDP-like_NUDIX"/>
</dbReference>
<dbReference type="Pfam" id="PF00293">
    <property type="entry name" value="NUDIX"/>
    <property type="match status" value="1"/>
</dbReference>
<dbReference type="InterPro" id="IPR020084">
    <property type="entry name" value="NUDIX_hydrolase_CS"/>
</dbReference>
<evidence type="ECO:0000256" key="3">
    <source>
        <dbReference type="ARBA" id="ARBA00005582"/>
    </source>
</evidence>
<evidence type="ECO:0000256" key="5">
    <source>
        <dbReference type="ARBA" id="ARBA00022801"/>
    </source>
</evidence>
<comment type="caution">
    <text evidence="10">The sequence shown here is derived from an EMBL/GenBank/DDBJ whole genome shotgun (WGS) entry which is preliminary data.</text>
</comment>
<protein>
    <submittedName>
        <fullName evidence="10">Nudix hydrolase homolog 13</fullName>
    </submittedName>
</protein>
<dbReference type="GO" id="GO:0016462">
    <property type="term" value="F:pyrophosphatase activity"/>
    <property type="evidence" value="ECO:0007669"/>
    <property type="project" value="InterPro"/>
</dbReference>
<dbReference type="PROSITE" id="PS51462">
    <property type="entry name" value="NUDIX"/>
    <property type="match status" value="1"/>
</dbReference>
<keyword evidence="11" id="KW-1185">Reference proteome</keyword>
<dbReference type="InterPro" id="IPR000086">
    <property type="entry name" value="NUDIX_hydrolase_dom"/>
</dbReference>
<dbReference type="Gene3D" id="3.90.79.10">
    <property type="entry name" value="Nucleoside Triphosphate Pyrophosphohydrolase"/>
    <property type="match status" value="1"/>
</dbReference>
<evidence type="ECO:0000256" key="4">
    <source>
        <dbReference type="ARBA" id="ARBA00022723"/>
    </source>
</evidence>
<dbReference type="OrthoDB" id="2011998at2759"/>
<dbReference type="FunFam" id="3.90.79.10:FF:000030">
    <property type="entry name" value="Nudix hydrolase 13 mitochondrial"/>
    <property type="match status" value="1"/>
</dbReference>
<keyword evidence="7" id="KW-0809">Transit peptide</keyword>
<name>A0A7J0FMF2_9ERIC</name>
<accession>A0A7J0FMF2</accession>
<evidence type="ECO:0000259" key="9">
    <source>
        <dbReference type="PROSITE" id="PS51462"/>
    </source>
</evidence>
<dbReference type="GO" id="GO:0005634">
    <property type="term" value="C:nucleus"/>
    <property type="evidence" value="ECO:0007669"/>
    <property type="project" value="TreeGrafter"/>
</dbReference>
<evidence type="ECO:0000313" key="11">
    <source>
        <dbReference type="Proteomes" id="UP000585474"/>
    </source>
</evidence>
<dbReference type="EMBL" id="BJWL01000013">
    <property type="protein sequence ID" value="GFY99908.1"/>
    <property type="molecule type" value="Genomic_DNA"/>
</dbReference>
<evidence type="ECO:0000256" key="2">
    <source>
        <dbReference type="ARBA" id="ARBA00004173"/>
    </source>
</evidence>
<dbReference type="GO" id="GO:0005739">
    <property type="term" value="C:mitochondrion"/>
    <property type="evidence" value="ECO:0007669"/>
    <property type="project" value="UniProtKB-SubCell"/>
</dbReference>
<evidence type="ECO:0000256" key="7">
    <source>
        <dbReference type="ARBA" id="ARBA00022946"/>
    </source>
</evidence>
<comment type="similarity">
    <text evidence="3">Belongs to the Nudix hydrolase family.</text>
</comment>
<evidence type="ECO:0000256" key="6">
    <source>
        <dbReference type="ARBA" id="ARBA00022842"/>
    </source>
</evidence>
<gene>
    <name evidence="10" type="ORF">Acr_13g0013080</name>
</gene>
<keyword evidence="6" id="KW-0460">Magnesium</keyword>
<keyword evidence="5 10" id="KW-0378">Hydrolase</keyword>
<keyword evidence="8" id="KW-0496">Mitochondrion</keyword>
<evidence type="ECO:0000256" key="8">
    <source>
        <dbReference type="ARBA" id="ARBA00023128"/>
    </source>
</evidence>
<feature type="domain" description="Nudix hydrolase" evidence="9">
    <location>
        <begin position="19"/>
        <end position="165"/>
    </location>
</feature>
<keyword evidence="4" id="KW-0479">Metal-binding</keyword>
<dbReference type="PANTHER" id="PTHR12629">
    <property type="entry name" value="DIPHOSPHOINOSITOL POLYPHOSPHATE PHOSPHOHYDROLASE"/>
    <property type="match status" value="1"/>
</dbReference>
<evidence type="ECO:0000256" key="1">
    <source>
        <dbReference type="ARBA" id="ARBA00001946"/>
    </source>
</evidence>
<dbReference type="PROSITE" id="PS00893">
    <property type="entry name" value="NUDIX_BOX"/>
    <property type="match status" value="1"/>
</dbReference>
<dbReference type="Proteomes" id="UP000585474">
    <property type="component" value="Unassembled WGS sequence"/>
</dbReference>
<sequence length="289" mass="32898">MMSCSEARTGRHRQRYKDQFRLVSGCIPFRFGEVVQGNICDLEKRLLVLMISSPNHKDLVFPKGGWEEDESVTDAACREAFEEAGVRGIILREEPLGEWEFRSKSSQKSCSVRGGCRGYMFALEVTEELDSWPEQAIYQRKWLTTDDAFKFCRYDWMREALERLLRVLSVGRIEETMEELVKFPLLSGPDARADQKLSPICFGTTSSVQHLDRVDQKLSPICFGTISNVQHLDRADQKLSPICFGTISSVQHLDRADQKLSPICFGTSNVQHLDRADQKLSSICFGTTI</sequence>
<dbReference type="AlphaFoldDB" id="A0A7J0FMF2"/>
<dbReference type="GO" id="GO:0046872">
    <property type="term" value="F:metal ion binding"/>
    <property type="evidence" value="ECO:0007669"/>
    <property type="project" value="UniProtKB-KW"/>
</dbReference>
<evidence type="ECO:0000313" key="10">
    <source>
        <dbReference type="EMBL" id="GFY99908.1"/>
    </source>
</evidence>
<comment type="subcellular location">
    <subcellularLocation>
        <location evidence="2">Mitochondrion</location>
    </subcellularLocation>
</comment>
<comment type="cofactor">
    <cofactor evidence="1">
        <name>Mg(2+)</name>
        <dbReference type="ChEBI" id="CHEBI:18420"/>
    </cofactor>
</comment>
<organism evidence="10 11">
    <name type="scientific">Actinidia rufa</name>
    <dbReference type="NCBI Taxonomy" id="165716"/>
    <lineage>
        <taxon>Eukaryota</taxon>
        <taxon>Viridiplantae</taxon>
        <taxon>Streptophyta</taxon>
        <taxon>Embryophyta</taxon>
        <taxon>Tracheophyta</taxon>
        <taxon>Spermatophyta</taxon>
        <taxon>Magnoliopsida</taxon>
        <taxon>eudicotyledons</taxon>
        <taxon>Gunneridae</taxon>
        <taxon>Pentapetalae</taxon>
        <taxon>asterids</taxon>
        <taxon>Ericales</taxon>
        <taxon>Actinidiaceae</taxon>
        <taxon>Actinidia</taxon>
    </lineage>
</organism>
<dbReference type="SUPFAM" id="SSF55811">
    <property type="entry name" value="Nudix"/>
    <property type="match status" value="1"/>
</dbReference>
<proteinExistence type="inferred from homology"/>
<dbReference type="InterPro" id="IPR015797">
    <property type="entry name" value="NUDIX_hydrolase-like_dom_sf"/>
</dbReference>
<dbReference type="PANTHER" id="PTHR12629:SF71">
    <property type="entry name" value="HYDROLASE 13, MITOCHONDRIAL, PUTATIVE, EXPRESSED-RELATED"/>
    <property type="match status" value="1"/>
</dbReference>
<dbReference type="CDD" id="cd04666">
    <property type="entry name" value="NUDIX_DIPP2_like_Nudt4"/>
    <property type="match status" value="1"/>
</dbReference>